<comment type="caution">
    <text evidence="2">The sequence shown here is derived from an EMBL/GenBank/DDBJ whole genome shotgun (WGS) entry which is preliminary data.</text>
</comment>
<proteinExistence type="predicted"/>
<feature type="domain" description="GmrSD restriction endonucleases N-terminal" evidence="1">
    <location>
        <begin position="53"/>
        <end position="170"/>
    </location>
</feature>
<dbReference type="InterPro" id="IPR004919">
    <property type="entry name" value="GmrSD_N"/>
</dbReference>
<sequence length="202" mass="23598">MTKLIDEKYSSYAEKVLAESDKSDTRRLYKDIFRDSNVVIHENCIMDINDLLLKGREYGDQFIIPAYQRGLVWSETQKVNLIKTIMAGIPIGTFVFARQAYNKQTLKKLPTRIYYLLDGQQRLNAIKGFLDNEFAMDGYFFKDLPYLDKRTFIDFHNFGSMIINEPTLEQELDFYLTLNFGGTAHTKEDLEKIMKCKSALRI</sequence>
<organism evidence="2 3">
    <name type="scientific">Campylobacter concisus</name>
    <dbReference type="NCBI Taxonomy" id="199"/>
    <lineage>
        <taxon>Bacteria</taxon>
        <taxon>Pseudomonadati</taxon>
        <taxon>Campylobacterota</taxon>
        <taxon>Epsilonproteobacteria</taxon>
        <taxon>Campylobacterales</taxon>
        <taxon>Campylobacteraceae</taxon>
        <taxon>Campylobacter</taxon>
    </lineage>
</organism>
<dbReference type="EMBL" id="JAHAKR010000335">
    <property type="protein sequence ID" value="MBS5830558.1"/>
    <property type="molecule type" value="Genomic_DNA"/>
</dbReference>
<name>A0A9E1B6S1_9BACT</name>
<accession>A0A9E1B6S1</accession>
<evidence type="ECO:0000259" key="1">
    <source>
        <dbReference type="Pfam" id="PF03235"/>
    </source>
</evidence>
<dbReference type="AlphaFoldDB" id="A0A9E1B6S1"/>
<reference evidence="2" key="1">
    <citation type="submission" date="2021-02" db="EMBL/GenBank/DDBJ databases">
        <title>Infant gut strain persistence is associated with maternal origin, phylogeny, and functional potential including surface adhesion and iron acquisition.</title>
        <authorList>
            <person name="Lou Y.C."/>
        </authorList>
    </citation>
    <scope>NUCLEOTIDE SEQUENCE</scope>
    <source>
        <strain evidence="2">L3_101_000G1_dasL3_101_000G1_concoct_7_sub</strain>
    </source>
</reference>
<gene>
    <name evidence="2" type="ORF">KIC69_06995</name>
</gene>
<dbReference type="Proteomes" id="UP000824019">
    <property type="component" value="Unassembled WGS sequence"/>
</dbReference>
<evidence type="ECO:0000313" key="2">
    <source>
        <dbReference type="EMBL" id="MBS5830558.1"/>
    </source>
</evidence>
<protein>
    <submittedName>
        <fullName evidence="2">DUF262 domain-containing protein</fullName>
    </submittedName>
</protein>
<dbReference type="PANTHER" id="PTHR39639">
    <property type="entry name" value="CHROMOSOME 16, WHOLE GENOME SHOTGUN SEQUENCE"/>
    <property type="match status" value="1"/>
</dbReference>
<dbReference type="PANTHER" id="PTHR39639:SF1">
    <property type="entry name" value="DUF262 DOMAIN-CONTAINING PROTEIN"/>
    <property type="match status" value="1"/>
</dbReference>
<dbReference type="Pfam" id="PF03235">
    <property type="entry name" value="GmrSD_N"/>
    <property type="match status" value="1"/>
</dbReference>
<evidence type="ECO:0000313" key="3">
    <source>
        <dbReference type="Proteomes" id="UP000824019"/>
    </source>
</evidence>